<dbReference type="HAMAP" id="MF_00052_B">
    <property type="entry name" value="RNase_HII_B"/>
    <property type="match status" value="1"/>
</dbReference>
<dbReference type="GO" id="GO:0005737">
    <property type="term" value="C:cytoplasm"/>
    <property type="evidence" value="ECO:0007669"/>
    <property type="project" value="UniProtKB-SubCell"/>
</dbReference>
<feature type="binding site" evidence="13 14">
    <location>
        <position position="175"/>
    </location>
    <ligand>
        <name>a divalent metal cation</name>
        <dbReference type="ChEBI" id="CHEBI:60240"/>
    </ligand>
</feature>
<dbReference type="EC" id="3.1.26.4" evidence="5 13"/>
<evidence type="ECO:0000256" key="11">
    <source>
        <dbReference type="ARBA" id="ARBA00022801"/>
    </source>
</evidence>
<sequence length="275" mass="30590">MDFQTMTVGDVRDWLANNTPTSRQIKTIQSDERAGVRKLIETYLREQKRLADAALFRERMWSYERMSREAGYERIAGIDEAGRGPLAGPVVAAAVILPDGIDLPGLNDSKQVKEDVRERLYDLIRAGAVAYGVGIVDVDYIDEHNILQGTFEAARRALAAMEQQFAVAPDYLLTDCLKIPGVKQPYEAIVKGDASSFSIAAASILAKVTRDRLMVDYAAQYPQYGFERNKGYGSPDHMAALEEHGPCPLHRTSFAPVGKKLQVQGSLFEEFEMKL</sequence>
<evidence type="ECO:0000256" key="5">
    <source>
        <dbReference type="ARBA" id="ARBA00012180"/>
    </source>
</evidence>
<dbReference type="PANTHER" id="PTHR10954:SF23">
    <property type="entry name" value="RIBONUCLEASE"/>
    <property type="match status" value="1"/>
</dbReference>
<organism evidence="17 18">
    <name type="scientific">Tumebacillus flagellatus</name>
    <dbReference type="NCBI Taxonomy" id="1157490"/>
    <lineage>
        <taxon>Bacteria</taxon>
        <taxon>Bacillati</taxon>
        <taxon>Bacillota</taxon>
        <taxon>Bacilli</taxon>
        <taxon>Bacillales</taxon>
        <taxon>Alicyclobacillaceae</taxon>
        <taxon>Tumebacillus</taxon>
    </lineage>
</organism>
<evidence type="ECO:0000256" key="1">
    <source>
        <dbReference type="ARBA" id="ARBA00000077"/>
    </source>
</evidence>
<comment type="caution">
    <text evidence="17">The sequence shown here is derived from an EMBL/GenBank/DDBJ whole genome shotgun (WGS) entry which is preliminary data.</text>
</comment>
<feature type="binding site" evidence="13 14">
    <location>
        <position position="79"/>
    </location>
    <ligand>
        <name>a divalent metal cation</name>
        <dbReference type="ChEBI" id="CHEBI:60240"/>
    </ligand>
</feature>
<evidence type="ECO:0000256" key="7">
    <source>
        <dbReference type="ARBA" id="ARBA00022490"/>
    </source>
</evidence>
<dbReference type="Pfam" id="PF01351">
    <property type="entry name" value="RNase_HII"/>
    <property type="match status" value="1"/>
</dbReference>
<dbReference type="NCBIfam" id="NF000595">
    <property type="entry name" value="PRK00015.1-3"/>
    <property type="match status" value="1"/>
</dbReference>
<evidence type="ECO:0000256" key="3">
    <source>
        <dbReference type="ARBA" id="ARBA00004496"/>
    </source>
</evidence>
<dbReference type="EMBL" id="JMIR01000016">
    <property type="protein sequence ID" value="KEO82898.1"/>
    <property type="molecule type" value="Genomic_DNA"/>
</dbReference>
<evidence type="ECO:0000256" key="4">
    <source>
        <dbReference type="ARBA" id="ARBA00008378"/>
    </source>
</evidence>
<reference evidence="17 18" key="1">
    <citation type="journal article" date="2013" name="Int. J. Syst. Evol. Microbiol.">
        <title>Tumebacillus flagellatus sp. nov., an alpha-amylase/pullulanase-producing bacterium isolated from cassava wastewater.</title>
        <authorList>
            <person name="Wang Q."/>
            <person name="Xie N."/>
            <person name="Qin Y."/>
            <person name="Shen N."/>
            <person name="Zhu J."/>
            <person name="Mi H."/>
            <person name="Huang R."/>
        </authorList>
    </citation>
    <scope>NUCLEOTIDE SEQUENCE [LARGE SCALE GENOMIC DNA]</scope>
    <source>
        <strain evidence="17 18">GST4</strain>
    </source>
</reference>
<evidence type="ECO:0000256" key="15">
    <source>
        <dbReference type="RuleBase" id="RU003515"/>
    </source>
</evidence>
<evidence type="ECO:0000256" key="8">
    <source>
        <dbReference type="ARBA" id="ARBA00022722"/>
    </source>
</evidence>
<dbReference type="InterPro" id="IPR012337">
    <property type="entry name" value="RNaseH-like_sf"/>
</dbReference>
<keyword evidence="10 13" id="KW-0255">Endonuclease</keyword>
<evidence type="ECO:0000256" key="10">
    <source>
        <dbReference type="ARBA" id="ARBA00022759"/>
    </source>
</evidence>
<dbReference type="PROSITE" id="PS51975">
    <property type="entry name" value="RNASE_H_2"/>
    <property type="match status" value="1"/>
</dbReference>
<comment type="function">
    <text evidence="2 13 15">Endonuclease that specifically degrades the RNA of RNA-DNA hybrids.</text>
</comment>
<evidence type="ECO:0000313" key="18">
    <source>
        <dbReference type="Proteomes" id="UP000027931"/>
    </source>
</evidence>
<dbReference type="Gene3D" id="3.30.420.10">
    <property type="entry name" value="Ribonuclease H-like superfamily/Ribonuclease H"/>
    <property type="match status" value="1"/>
</dbReference>
<dbReference type="GO" id="GO:0043137">
    <property type="term" value="P:DNA replication, removal of RNA primer"/>
    <property type="evidence" value="ECO:0007669"/>
    <property type="project" value="TreeGrafter"/>
</dbReference>
<evidence type="ECO:0000256" key="2">
    <source>
        <dbReference type="ARBA" id="ARBA00004065"/>
    </source>
</evidence>
<dbReference type="InterPro" id="IPR036397">
    <property type="entry name" value="RNaseH_sf"/>
</dbReference>
<evidence type="ECO:0000256" key="6">
    <source>
        <dbReference type="ARBA" id="ARBA00019179"/>
    </source>
</evidence>
<accession>A0A074LSU7</accession>
<gene>
    <name evidence="13" type="primary">rnhB</name>
    <name evidence="17" type="ORF">EL26_12435</name>
</gene>
<comment type="subcellular location">
    <subcellularLocation>
        <location evidence="3 13">Cytoplasm</location>
    </subcellularLocation>
</comment>
<dbReference type="InterPro" id="IPR022898">
    <property type="entry name" value="RNase_HII"/>
</dbReference>
<dbReference type="GO" id="GO:0032299">
    <property type="term" value="C:ribonuclease H2 complex"/>
    <property type="evidence" value="ECO:0007669"/>
    <property type="project" value="TreeGrafter"/>
</dbReference>
<keyword evidence="12 13" id="KW-0464">Manganese</keyword>
<dbReference type="AlphaFoldDB" id="A0A074LSU7"/>
<keyword evidence="9 13" id="KW-0479">Metal-binding</keyword>
<protein>
    <recommendedName>
        <fullName evidence="6 13">Ribonuclease HII</fullName>
        <shortName evidence="13">RNase HII</shortName>
        <ecNumber evidence="5 13">3.1.26.4</ecNumber>
    </recommendedName>
</protein>
<dbReference type="CDD" id="cd07182">
    <property type="entry name" value="RNase_HII_bacteria_HII_like"/>
    <property type="match status" value="1"/>
</dbReference>
<keyword evidence="8 13" id="KW-0540">Nuclease</keyword>
<keyword evidence="7 13" id="KW-0963">Cytoplasm</keyword>
<dbReference type="InterPro" id="IPR001352">
    <property type="entry name" value="RNase_HII/HIII"/>
</dbReference>
<dbReference type="GO" id="GO:0003723">
    <property type="term" value="F:RNA binding"/>
    <property type="evidence" value="ECO:0007669"/>
    <property type="project" value="UniProtKB-UniRule"/>
</dbReference>
<dbReference type="eggNOG" id="COG0164">
    <property type="taxonomic scope" value="Bacteria"/>
</dbReference>
<evidence type="ECO:0000313" key="17">
    <source>
        <dbReference type="EMBL" id="KEO82898.1"/>
    </source>
</evidence>
<evidence type="ECO:0000256" key="14">
    <source>
        <dbReference type="PROSITE-ProRule" id="PRU01319"/>
    </source>
</evidence>
<dbReference type="NCBIfam" id="NF000594">
    <property type="entry name" value="PRK00015.1-1"/>
    <property type="match status" value="1"/>
</dbReference>
<feature type="binding site" evidence="13 14">
    <location>
        <position position="80"/>
    </location>
    <ligand>
        <name>a divalent metal cation</name>
        <dbReference type="ChEBI" id="CHEBI:60240"/>
    </ligand>
</feature>
<evidence type="ECO:0000256" key="9">
    <source>
        <dbReference type="ARBA" id="ARBA00022723"/>
    </source>
</evidence>
<dbReference type="GO" id="GO:0030145">
    <property type="term" value="F:manganese ion binding"/>
    <property type="evidence" value="ECO:0007669"/>
    <property type="project" value="UniProtKB-UniRule"/>
</dbReference>
<comment type="catalytic activity">
    <reaction evidence="1 13 14 15">
        <text>Endonucleolytic cleavage to 5'-phosphomonoester.</text>
        <dbReference type="EC" id="3.1.26.4"/>
    </reaction>
</comment>
<dbReference type="GO" id="GO:0006298">
    <property type="term" value="P:mismatch repair"/>
    <property type="evidence" value="ECO:0007669"/>
    <property type="project" value="TreeGrafter"/>
</dbReference>
<keyword evidence="11 13" id="KW-0378">Hydrolase</keyword>
<dbReference type="GO" id="GO:0004523">
    <property type="term" value="F:RNA-DNA hybrid ribonuclease activity"/>
    <property type="evidence" value="ECO:0007669"/>
    <property type="project" value="UniProtKB-UniRule"/>
</dbReference>
<keyword evidence="18" id="KW-1185">Reference proteome</keyword>
<dbReference type="PANTHER" id="PTHR10954">
    <property type="entry name" value="RIBONUCLEASE H2 SUBUNIT A"/>
    <property type="match status" value="1"/>
</dbReference>
<name>A0A074LSU7_9BACL</name>
<evidence type="ECO:0000259" key="16">
    <source>
        <dbReference type="PROSITE" id="PS51975"/>
    </source>
</evidence>
<evidence type="ECO:0000256" key="12">
    <source>
        <dbReference type="ARBA" id="ARBA00023211"/>
    </source>
</evidence>
<proteinExistence type="inferred from homology"/>
<feature type="domain" description="RNase H type-2" evidence="16">
    <location>
        <begin position="73"/>
        <end position="266"/>
    </location>
</feature>
<dbReference type="Proteomes" id="UP000027931">
    <property type="component" value="Unassembled WGS sequence"/>
</dbReference>
<dbReference type="SUPFAM" id="SSF53098">
    <property type="entry name" value="Ribonuclease H-like"/>
    <property type="match status" value="1"/>
</dbReference>
<dbReference type="InterPro" id="IPR024567">
    <property type="entry name" value="RNase_HII/HIII_dom"/>
</dbReference>
<comment type="cofactor">
    <cofactor evidence="13 14">
        <name>Mn(2+)</name>
        <dbReference type="ChEBI" id="CHEBI:29035"/>
    </cofactor>
    <cofactor evidence="13 14">
        <name>Mg(2+)</name>
        <dbReference type="ChEBI" id="CHEBI:18420"/>
    </cofactor>
    <text evidence="13 14">Manganese or magnesium. Binds 1 divalent metal ion per monomer in the absence of substrate. May bind a second metal ion after substrate binding.</text>
</comment>
<evidence type="ECO:0000256" key="13">
    <source>
        <dbReference type="HAMAP-Rule" id="MF_00052"/>
    </source>
</evidence>
<comment type="similarity">
    <text evidence="4">Belongs to the RNase HII family. RnhC subfamily.</text>
</comment>
<dbReference type="STRING" id="1157490.EL26_12435"/>